<dbReference type="Proteomes" id="UP001234178">
    <property type="component" value="Unassembled WGS sequence"/>
</dbReference>
<dbReference type="Pfam" id="PF00651">
    <property type="entry name" value="BTB"/>
    <property type="match status" value="1"/>
</dbReference>
<dbReference type="Gene3D" id="3.30.710.10">
    <property type="entry name" value="Potassium Channel Kv1.1, Chain A"/>
    <property type="match status" value="1"/>
</dbReference>
<dbReference type="SMART" id="SM00225">
    <property type="entry name" value="BTB"/>
    <property type="match status" value="1"/>
</dbReference>
<proteinExistence type="predicted"/>
<name>A0ABR0AMA4_9CRUS</name>
<feature type="region of interest" description="Disordered" evidence="1">
    <location>
        <begin position="123"/>
        <end position="168"/>
    </location>
</feature>
<dbReference type="InterPro" id="IPR011333">
    <property type="entry name" value="SKP1/BTB/POZ_sf"/>
</dbReference>
<reference evidence="3 4" key="1">
    <citation type="journal article" date="2023" name="Nucleic Acids Res.">
        <title>The hologenome of Daphnia magna reveals possible DNA methylation and microbiome-mediated evolution of the host genome.</title>
        <authorList>
            <person name="Chaturvedi A."/>
            <person name="Li X."/>
            <person name="Dhandapani V."/>
            <person name="Marshall H."/>
            <person name="Kissane S."/>
            <person name="Cuenca-Cambronero M."/>
            <person name="Asole G."/>
            <person name="Calvet F."/>
            <person name="Ruiz-Romero M."/>
            <person name="Marangio P."/>
            <person name="Guigo R."/>
            <person name="Rago D."/>
            <person name="Mirbahai L."/>
            <person name="Eastwood N."/>
            <person name="Colbourne J.K."/>
            <person name="Zhou J."/>
            <person name="Mallon E."/>
            <person name="Orsini L."/>
        </authorList>
    </citation>
    <scope>NUCLEOTIDE SEQUENCE [LARGE SCALE GENOMIC DNA]</scope>
    <source>
        <strain evidence="3">LRV0_1</strain>
    </source>
</reference>
<evidence type="ECO:0000259" key="2">
    <source>
        <dbReference type="PROSITE" id="PS50097"/>
    </source>
</evidence>
<organism evidence="3 4">
    <name type="scientific">Daphnia magna</name>
    <dbReference type="NCBI Taxonomy" id="35525"/>
    <lineage>
        <taxon>Eukaryota</taxon>
        <taxon>Metazoa</taxon>
        <taxon>Ecdysozoa</taxon>
        <taxon>Arthropoda</taxon>
        <taxon>Crustacea</taxon>
        <taxon>Branchiopoda</taxon>
        <taxon>Diplostraca</taxon>
        <taxon>Cladocera</taxon>
        <taxon>Anomopoda</taxon>
        <taxon>Daphniidae</taxon>
        <taxon>Daphnia</taxon>
    </lineage>
</organism>
<dbReference type="SUPFAM" id="SSF54695">
    <property type="entry name" value="POZ domain"/>
    <property type="match status" value="1"/>
</dbReference>
<feature type="compositionally biased region" description="Polar residues" evidence="1">
    <location>
        <begin position="148"/>
        <end position="168"/>
    </location>
</feature>
<dbReference type="PROSITE" id="PS50097">
    <property type="entry name" value="BTB"/>
    <property type="match status" value="1"/>
</dbReference>
<feature type="domain" description="BTB" evidence="2">
    <location>
        <begin position="316"/>
        <end position="384"/>
    </location>
</feature>
<keyword evidence="4" id="KW-1185">Reference proteome</keyword>
<protein>
    <recommendedName>
        <fullName evidence="2">BTB domain-containing protein</fullName>
    </recommendedName>
</protein>
<dbReference type="Gene3D" id="1.25.40.420">
    <property type="match status" value="1"/>
</dbReference>
<comment type="caution">
    <text evidence="3">The sequence shown here is derived from an EMBL/GenBank/DDBJ whole genome shotgun (WGS) entry which is preliminary data.</text>
</comment>
<dbReference type="EMBL" id="JAOYFB010000038">
    <property type="protein sequence ID" value="KAK4026243.1"/>
    <property type="molecule type" value="Genomic_DNA"/>
</dbReference>
<dbReference type="PANTHER" id="PTHR24413">
    <property type="entry name" value="SPECKLE-TYPE POZ PROTEIN"/>
    <property type="match status" value="1"/>
</dbReference>
<evidence type="ECO:0000313" key="3">
    <source>
        <dbReference type="EMBL" id="KAK4026243.1"/>
    </source>
</evidence>
<dbReference type="InterPro" id="IPR000210">
    <property type="entry name" value="BTB/POZ_dom"/>
</dbReference>
<evidence type="ECO:0000256" key="1">
    <source>
        <dbReference type="SAM" id="MobiDB-lite"/>
    </source>
</evidence>
<evidence type="ECO:0000313" key="4">
    <source>
        <dbReference type="Proteomes" id="UP001234178"/>
    </source>
</evidence>
<accession>A0ABR0AMA4</accession>
<feature type="region of interest" description="Disordered" evidence="1">
    <location>
        <begin position="1"/>
        <end position="29"/>
    </location>
</feature>
<gene>
    <name evidence="3" type="ORF">OUZ56_015257</name>
</gene>
<sequence length="481" mass="53778">MKSRSPFKSDKTGIAFVSSSTHGKNDKKPVEISIDQVRPGLFCVHCQWDKPNDSVAGNKNANFLANPFSGLSIKVPEQDRTQPSPLFGTKSFNGNTKSTATGLVLKPAAFNFTASVPSTLFSFGSPESKAPQQQQTSTLDEEAEAKSSETSLVHTPFGFSTNTSGQPETKNETVKYVAEFTVNQQAYILKASFTTSSCNIVGSLALKEVRTKSWLDTDKVTGDFDEKDDIQLPSAVWANLSGTEKKYHNLTLASLDHSWVSDDFDGSFARFTSFNAGPTNWKSLACSVWVQFETSNMREKQALKQITDLYVKQTYCDVQFLLKDDEHIGGHRYILMARSPVFAAMFKNDMEETTTGEVKIEDCEPDIFKQLLHYIYSGRTSTPLTDAMAQSLFVLADKYDIQDLKKECVTFLLSCLRMDNVVGLLVWSHLHSIEELKEVTLTYMARNGKEIYLLKDLEELAKNYPELSVLAFRRMMGCTVH</sequence>